<keyword evidence="5" id="KW-0378">Hydrolase</keyword>
<evidence type="ECO:0000259" key="4">
    <source>
        <dbReference type="SMART" id="SM00560"/>
    </source>
</evidence>
<keyword evidence="1 3" id="KW-0732">Signal</keyword>
<dbReference type="SUPFAM" id="SSF56219">
    <property type="entry name" value="DNase I-like"/>
    <property type="match status" value="1"/>
</dbReference>
<dbReference type="Proteomes" id="UP000190367">
    <property type="component" value="Unassembled WGS sequence"/>
</dbReference>
<dbReference type="GO" id="GO:0005975">
    <property type="term" value="P:carbohydrate metabolic process"/>
    <property type="evidence" value="ECO:0007669"/>
    <property type="project" value="UniProtKB-ARBA"/>
</dbReference>
<dbReference type="OrthoDB" id="9794261at2"/>
<dbReference type="EMBL" id="FUWZ01000001">
    <property type="protein sequence ID" value="SJZ64680.1"/>
    <property type="molecule type" value="Genomic_DNA"/>
</dbReference>
<evidence type="ECO:0000256" key="2">
    <source>
        <dbReference type="ARBA" id="ARBA00023157"/>
    </source>
</evidence>
<reference evidence="6" key="1">
    <citation type="submission" date="2017-02" db="EMBL/GenBank/DDBJ databases">
        <authorList>
            <person name="Varghese N."/>
            <person name="Submissions S."/>
        </authorList>
    </citation>
    <scope>NUCLEOTIDE SEQUENCE [LARGE SCALE GENOMIC DNA]</scope>
    <source>
        <strain evidence="6">DSM 22224</strain>
    </source>
</reference>
<dbReference type="Gene3D" id="2.60.120.200">
    <property type="match status" value="1"/>
</dbReference>
<dbReference type="Pfam" id="PF03372">
    <property type="entry name" value="Exo_endo_phos"/>
    <property type="match status" value="1"/>
</dbReference>
<dbReference type="PANTHER" id="PTHR41349:SF1">
    <property type="entry name" value="PROTEIN CBG08683"/>
    <property type="match status" value="1"/>
</dbReference>
<gene>
    <name evidence="5" type="ORF">SAMN04488128_1011051</name>
</gene>
<dbReference type="STRING" id="634771.SAMN04488128_1011051"/>
<dbReference type="InterPro" id="IPR006558">
    <property type="entry name" value="LamG-like"/>
</dbReference>
<evidence type="ECO:0000256" key="1">
    <source>
        <dbReference type="ARBA" id="ARBA00022729"/>
    </source>
</evidence>
<name>A0A1T4MCB4_9BACT</name>
<dbReference type="InterPro" id="IPR005135">
    <property type="entry name" value="Endo/exonuclease/phosphatase"/>
</dbReference>
<keyword evidence="6" id="KW-1185">Reference proteome</keyword>
<dbReference type="SMART" id="SM00560">
    <property type="entry name" value="LamGL"/>
    <property type="match status" value="1"/>
</dbReference>
<feature type="chain" id="PRO_5013318419" evidence="3">
    <location>
        <begin position="22"/>
        <end position="494"/>
    </location>
</feature>
<evidence type="ECO:0000313" key="6">
    <source>
        <dbReference type="Proteomes" id="UP000190367"/>
    </source>
</evidence>
<dbReference type="AlphaFoldDB" id="A0A1T4MCB4"/>
<dbReference type="PANTHER" id="PTHR41349">
    <property type="match status" value="1"/>
</dbReference>
<feature type="domain" description="LamG-like jellyroll fold" evidence="4">
    <location>
        <begin position="68"/>
        <end position="207"/>
    </location>
</feature>
<feature type="signal peptide" evidence="3">
    <location>
        <begin position="1"/>
        <end position="21"/>
    </location>
</feature>
<organism evidence="5 6">
    <name type="scientific">Chitinophaga eiseniae</name>
    <dbReference type="NCBI Taxonomy" id="634771"/>
    <lineage>
        <taxon>Bacteria</taxon>
        <taxon>Pseudomonadati</taxon>
        <taxon>Bacteroidota</taxon>
        <taxon>Chitinophagia</taxon>
        <taxon>Chitinophagales</taxon>
        <taxon>Chitinophagaceae</taxon>
        <taxon>Chitinophaga</taxon>
    </lineage>
</organism>
<dbReference type="InterPro" id="IPR036691">
    <property type="entry name" value="Endo/exonu/phosph_ase_sf"/>
</dbReference>
<dbReference type="GO" id="GO:0004527">
    <property type="term" value="F:exonuclease activity"/>
    <property type="evidence" value="ECO:0007669"/>
    <property type="project" value="UniProtKB-KW"/>
</dbReference>
<keyword evidence="2" id="KW-1015">Disulfide bond</keyword>
<keyword evidence="5" id="KW-0269">Exonuclease</keyword>
<protein>
    <submittedName>
        <fullName evidence="5">Exonuclease III</fullName>
    </submittedName>
</protein>
<evidence type="ECO:0000256" key="3">
    <source>
        <dbReference type="SAM" id="SignalP"/>
    </source>
</evidence>
<dbReference type="InterPro" id="IPR013320">
    <property type="entry name" value="ConA-like_dom_sf"/>
</dbReference>
<keyword evidence="5" id="KW-0540">Nuclease</keyword>
<dbReference type="GO" id="GO:0004553">
    <property type="term" value="F:hydrolase activity, hydrolyzing O-glycosyl compounds"/>
    <property type="evidence" value="ECO:0007669"/>
    <property type="project" value="UniProtKB-ARBA"/>
</dbReference>
<dbReference type="RefSeq" id="WP_159455898.1">
    <property type="nucleotide sequence ID" value="NZ_FUWZ01000001.1"/>
</dbReference>
<dbReference type="Pfam" id="PF13385">
    <property type="entry name" value="Laminin_G_3"/>
    <property type="match status" value="1"/>
</dbReference>
<dbReference type="SUPFAM" id="SSF49899">
    <property type="entry name" value="Concanavalin A-like lectins/glucanases"/>
    <property type="match status" value="1"/>
</dbReference>
<dbReference type="Gene3D" id="3.60.10.10">
    <property type="entry name" value="Endonuclease/exonuclease/phosphatase"/>
    <property type="match status" value="1"/>
</dbReference>
<proteinExistence type="predicted"/>
<sequence length="494" mass="55236">MKKILLTAVLGLSAVALSAQSPDYRQSFEKYPSWQTCTGVAGTALNLDNNVAVRHPVPLTGLSGPYDGSFTAQCWAKAAPDEASYVLLSATGNNEGWELGVQSNGAWYWQTVNNNARYTYYPTPQRQSIRDRKWHQLTYSYDARKKEAALYYDGQQVAIYHVPALPAGRMADTLFAGGRPSGDQQEWNTFNGALDELTLYKTVLSPQQVRASYARYYPAAPVAVMPAGKPLTVMNFNIYHGGNETGKGTGPRRVVDIIRQSGADIVSMQETYGSGEKIADALGYYFYLRSTNLSIMSRYPIAETLDGAKPFCNGGAFIRLNERQQVAFITNWLNYPLDYWDLLEKKEPLPDSLLAEMERVNASQLKDNLKAIGQQVTEADKVPVIFCGDFNSGSHLDWVESTRHLNGGYVIPFPQSRLMLEAGFTDSYRHLHPDPLKDRGITWSPMLPKAFKDRIDYIYYKGGQLQPLQSFTITTHPVRYPSDHAALVTVFKIN</sequence>
<accession>A0A1T4MCB4</accession>
<evidence type="ECO:0000313" key="5">
    <source>
        <dbReference type="EMBL" id="SJZ64680.1"/>
    </source>
</evidence>